<dbReference type="InterPro" id="IPR023032">
    <property type="entry name" value="tRNA_MAMT_biosynth_bifunc_MnmC"/>
</dbReference>
<dbReference type="InterPro" id="IPR036188">
    <property type="entry name" value="FAD/NAD-bd_sf"/>
</dbReference>
<comment type="similarity">
    <text evidence="10">In the C-terminal section; belongs to the DAO family.</text>
</comment>
<evidence type="ECO:0000259" key="12">
    <source>
        <dbReference type="Pfam" id="PF05430"/>
    </source>
</evidence>
<dbReference type="InterPro" id="IPR029063">
    <property type="entry name" value="SAM-dependent_MTases_sf"/>
</dbReference>
<keyword evidence="6 10" id="KW-0819">tRNA processing</keyword>
<evidence type="ECO:0000256" key="8">
    <source>
        <dbReference type="ARBA" id="ARBA00023002"/>
    </source>
</evidence>
<dbReference type="PANTHER" id="PTHR13847">
    <property type="entry name" value="SARCOSINE DEHYDROGENASE-RELATED"/>
    <property type="match status" value="1"/>
</dbReference>
<feature type="region of interest" description="FAD-dependent cmnm(5)s(2)U34 oxidoreductase" evidence="10">
    <location>
        <begin position="312"/>
        <end position="700"/>
    </location>
</feature>
<keyword evidence="1 10" id="KW-0963">Cytoplasm</keyword>
<evidence type="ECO:0000313" key="14">
    <source>
        <dbReference type="Proteomes" id="UP000317839"/>
    </source>
</evidence>
<dbReference type="GO" id="GO:0016645">
    <property type="term" value="F:oxidoreductase activity, acting on the CH-NH group of donors"/>
    <property type="evidence" value="ECO:0007669"/>
    <property type="project" value="InterPro"/>
</dbReference>
<dbReference type="EMBL" id="VIKR01000002">
    <property type="protein sequence ID" value="TQV75220.1"/>
    <property type="molecule type" value="Genomic_DNA"/>
</dbReference>
<keyword evidence="14" id="KW-1185">Reference proteome</keyword>
<keyword evidence="5 10" id="KW-0949">S-adenosyl-L-methionine</keyword>
<dbReference type="NCBIfam" id="NF033855">
    <property type="entry name" value="tRNA_MNMC2"/>
    <property type="match status" value="1"/>
</dbReference>
<keyword evidence="8 10" id="KW-0560">Oxidoreductase</keyword>
<evidence type="ECO:0000256" key="9">
    <source>
        <dbReference type="ARBA" id="ARBA00023268"/>
    </source>
</evidence>
<dbReference type="EC" id="1.5.-.-" evidence="10"/>
<evidence type="ECO:0000313" key="13">
    <source>
        <dbReference type="EMBL" id="TQV75220.1"/>
    </source>
</evidence>
<dbReference type="EC" id="2.1.1.61" evidence="10"/>
<evidence type="ECO:0000256" key="10">
    <source>
        <dbReference type="HAMAP-Rule" id="MF_01102"/>
    </source>
</evidence>
<keyword evidence="9 10" id="KW-0511">Multifunctional enzyme</keyword>
<dbReference type="RefSeq" id="WP_142941836.1">
    <property type="nucleotide sequence ID" value="NZ_VIKR01000002.1"/>
</dbReference>
<comment type="similarity">
    <text evidence="10">In the N-terminal section; belongs to the methyltransferase superfamily. tRNA (mnm(5)s(2)U34)-methyltransferase family.</text>
</comment>
<feature type="domain" description="MnmC-like methyltransferase" evidence="12">
    <location>
        <begin position="124"/>
        <end position="254"/>
    </location>
</feature>
<dbReference type="Gene3D" id="3.30.9.10">
    <property type="entry name" value="D-Amino Acid Oxidase, subunit A, domain 2"/>
    <property type="match status" value="1"/>
</dbReference>
<evidence type="ECO:0000256" key="3">
    <source>
        <dbReference type="ARBA" id="ARBA00022630"/>
    </source>
</evidence>
<comment type="cofactor">
    <cofactor evidence="10">
        <name>FAD</name>
        <dbReference type="ChEBI" id="CHEBI:57692"/>
    </cofactor>
</comment>
<evidence type="ECO:0000256" key="2">
    <source>
        <dbReference type="ARBA" id="ARBA00022603"/>
    </source>
</evidence>
<name>A0A545TDD3_9GAMM</name>
<proteinExistence type="inferred from homology"/>
<evidence type="ECO:0000256" key="1">
    <source>
        <dbReference type="ARBA" id="ARBA00022490"/>
    </source>
</evidence>
<accession>A0A545TDD3</accession>
<gene>
    <name evidence="10 13" type="primary">mnmC</name>
    <name evidence="13" type="ORF">FLL45_09800</name>
</gene>
<feature type="domain" description="FAD dependent oxidoreductase" evidence="11">
    <location>
        <begin position="308"/>
        <end position="673"/>
    </location>
</feature>
<evidence type="ECO:0000256" key="5">
    <source>
        <dbReference type="ARBA" id="ARBA00022691"/>
    </source>
</evidence>
<keyword evidence="7 10" id="KW-0274">FAD</keyword>
<dbReference type="Pfam" id="PF05430">
    <property type="entry name" value="Methyltransf_30"/>
    <property type="match status" value="1"/>
</dbReference>
<dbReference type="GO" id="GO:0004808">
    <property type="term" value="F:tRNA (5-methylaminomethyl-2-thiouridylate)(34)-methyltransferase activity"/>
    <property type="evidence" value="ECO:0007669"/>
    <property type="project" value="UniProtKB-EC"/>
</dbReference>
<dbReference type="HAMAP" id="MF_01102">
    <property type="entry name" value="MnmC"/>
    <property type="match status" value="1"/>
</dbReference>
<comment type="caution">
    <text evidence="13">The sequence shown here is derived from an EMBL/GenBank/DDBJ whole genome shotgun (WGS) entry which is preliminary data.</text>
</comment>
<comment type="function">
    <text evidence="10">Catalyzes the last two steps in the biosynthesis of 5-methylaminomethyl-2-thiouridine (mnm(5)s(2)U) at the wobble position (U34) in tRNA. Catalyzes the FAD-dependent demodification of cmnm(5)s(2)U34 to nm(5)s(2)U34, followed by the transfer of a methyl group from S-adenosyl-L-methionine to nm(5)s(2)U34, to form mnm(5)s(2)U34.</text>
</comment>
<organism evidence="13 14">
    <name type="scientific">Aliikangiella marina</name>
    <dbReference type="NCBI Taxonomy" id="1712262"/>
    <lineage>
        <taxon>Bacteria</taxon>
        <taxon>Pseudomonadati</taxon>
        <taxon>Pseudomonadota</taxon>
        <taxon>Gammaproteobacteria</taxon>
        <taxon>Oceanospirillales</taxon>
        <taxon>Pleioneaceae</taxon>
        <taxon>Aliikangiella</taxon>
    </lineage>
</organism>
<dbReference type="Gene3D" id="3.50.50.60">
    <property type="entry name" value="FAD/NAD(P)-binding domain"/>
    <property type="match status" value="1"/>
</dbReference>
<dbReference type="InterPro" id="IPR047785">
    <property type="entry name" value="tRNA_MNMC2"/>
</dbReference>
<evidence type="ECO:0000256" key="4">
    <source>
        <dbReference type="ARBA" id="ARBA00022679"/>
    </source>
</evidence>
<dbReference type="PANTHER" id="PTHR13847:SF289">
    <property type="entry name" value="GLYCINE OXIDASE"/>
    <property type="match status" value="1"/>
</dbReference>
<keyword evidence="3 10" id="KW-0285">Flavoprotein</keyword>
<comment type="subcellular location">
    <subcellularLocation>
        <location evidence="10">Cytoplasm</location>
    </subcellularLocation>
</comment>
<reference evidence="13 14" key="1">
    <citation type="submission" date="2019-06" db="EMBL/GenBank/DDBJ databases">
        <title>Draft genome of Aliikangiella marina GYP-15.</title>
        <authorList>
            <person name="Wang G."/>
        </authorList>
    </citation>
    <scope>NUCLEOTIDE SEQUENCE [LARGE SCALE GENOMIC DNA]</scope>
    <source>
        <strain evidence="13 14">GYP-15</strain>
    </source>
</reference>
<sequence>MSSAHLDKFAQIKPATIEWRDGLPFSTEFDDIYFSLEDGLAESEYVFLDGNHLPDDWHLSTGDSFYIGELGFGTGLNFFITAEKWSKFLHELNPGEKKHLHFVSFEKRPLRVDDFKRASEHWPQFKVYSEQLVGQYPSATFGRHQFNFANINLTLTLFFMPVEQALDDLLMESVSHANKIKFDHWYLDGFAPAKNASMWAEDVIKKVRMLSKRGTRLSTFSVAASIKTPLKKYGFSIHKRKGFGRKREMLTAQVNDDTEIDSSLGSGLAKSNAIDFAAAPDNNLRRGFINLKYDKPWFDLSHSPEPTKIAIIGAGIAGCSLAFVLSQQGIAIDLYDENNELAQGASGAAAGIFHPQLTTDFNFTSQIHWQAYLRLNNFLDELDARQRQSIIINKGLQRVLKTNDQRDQLLTLSRSLTLDNWIQPFKSTLPSVFFPDACALDIPSLCQLFIALSPAQRVEIFYRHQVKSISDSKTSQRAIEVYNCTSQETSIKTYSHIVYCGGRSRHQLEAFSNKFTHWTRGQTYLFESEKLARSLNHLICEQQYLVPQGNQQFLLGSTFDDFEDESLRRDSQTALRQRFGELGSKLGLPLPPPQEKEDLAGQVGYRLHTSDRLPLVGGVPDNDKLEESFKALGQRRIAWQDLGTYNRPGLWLNTGYGSHGLLMSLLCAEHLSALIRNDLSPLPNDLSQKLSPARFALKNL</sequence>
<dbReference type="InterPro" id="IPR006076">
    <property type="entry name" value="FAD-dep_OxRdtase"/>
</dbReference>
<dbReference type="GO" id="GO:0050660">
    <property type="term" value="F:flavin adenine dinucleotide binding"/>
    <property type="evidence" value="ECO:0007669"/>
    <property type="project" value="UniProtKB-UniRule"/>
</dbReference>
<dbReference type="Gene3D" id="3.40.50.150">
    <property type="entry name" value="Vaccinia Virus protein VP39"/>
    <property type="match status" value="1"/>
</dbReference>
<dbReference type="Pfam" id="PF01266">
    <property type="entry name" value="DAO"/>
    <property type="match status" value="1"/>
</dbReference>
<dbReference type="AlphaFoldDB" id="A0A545TDD3"/>
<feature type="region of interest" description="tRNA (mnm(5)s(2)U34)-methyltransferase" evidence="10">
    <location>
        <begin position="1"/>
        <end position="255"/>
    </location>
</feature>
<dbReference type="Proteomes" id="UP000317839">
    <property type="component" value="Unassembled WGS sequence"/>
</dbReference>
<dbReference type="InterPro" id="IPR008471">
    <property type="entry name" value="MnmC-like_methylTransf"/>
</dbReference>
<dbReference type="SUPFAM" id="SSF51905">
    <property type="entry name" value="FAD/NAD(P)-binding domain"/>
    <property type="match status" value="1"/>
</dbReference>
<comment type="catalytic activity">
    <reaction evidence="10">
        <text>5-aminomethyl-2-thiouridine(34) in tRNA + S-adenosyl-L-methionine = 5-methylaminomethyl-2-thiouridine(34) in tRNA + S-adenosyl-L-homocysteine + H(+)</text>
        <dbReference type="Rhea" id="RHEA:19569"/>
        <dbReference type="Rhea" id="RHEA-COMP:10195"/>
        <dbReference type="Rhea" id="RHEA-COMP:10197"/>
        <dbReference type="ChEBI" id="CHEBI:15378"/>
        <dbReference type="ChEBI" id="CHEBI:57856"/>
        <dbReference type="ChEBI" id="CHEBI:59789"/>
        <dbReference type="ChEBI" id="CHEBI:74454"/>
        <dbReference type="ChEBI" id="CHEBI:74455"/>
        <dbReference type="EC" id="2.1.1.61"/>
    </reaction>
</comment>
<evidence type="ECO:0000256" key="6">
    <source>
        <dbReference type="ARBA" id="ARBA00022694"/>
    </source>
</evidence>
<keyword evidence="2 10" id="KW-0489">Methyltransferase</keyword>
<dbReference type="OrthoDB" id="9786494at2"/>
<protein>
    <recommendedName>
        <fullName evidence="10">tRNA 5-methylaminomethyl-2-thiouridine biosynthesis bifunctional protein MnmC</fullName>
        <shortName evidence="10">tRNA mnm(5)s(2)U biosynthesis bifunctional protein</shortName>
    </recommendedName>
    <domain>
        <recommendedName>
            <fullName evidence="10">tRNA (mnm(5)s(2)U34)-methyltransferase</fullName>
            <ecNumber evidence="10">2.1.1.61</ecNumber>
        </recommendedName>
    </domain>
    <domain>
        <recommendedName>
            <fullName evidence="10">FAD-dependent cmnm(5)s(2)U34 oxidoreductase</fullName>
            <ecNumber evidence="10">1.5.-.-</ecNumber>
        </recommendedName>
    </domain>
</protein>
<dbReference type="GO" id="GO:0032259">
    <property type="term" value="P:methylation"/>
    <property type="evidence" value="ECO:0007669"/>
    <property type="project" value="UniProtKB-KW"/>
</dbReference>
<dbReference type="NCBIfam" id="TIGR03197">
    <property type="entry name" value="MnmC_Cterm"/>
    <property type="match status" value="1"/>
</dbReference>
<dbReference type="InterPro" id="IPR017610">
    <property type="entry name" value="tRNA_S-uridine_synth_MnmC_C"/>
</dbReference>
<dbReference type="GO" id="GO:0002097">
    <property type="term" value="P:tRNA wobble base modification"/>
    <property type="evidence" value="ECO:0007669"/>
    <property type="project" value="UniProtKB-UniRule"/>
</dbReference>
<dbReference type="GO" id="GO:0005737">
    <property type="term" value="C:cytoplasm"/>
    <property type="evidence" value="ECO:0007669"/>
    <property type="project" value="UniProtKB-SubCell"/>
</dbReference>
<keyword evidence="4 10" id="KW-0808">Transferase</keyword>
<evidence type="ECO:0000259" key="11">
    <source>
        <dbReference type="Pfam" id="PF01266"/>
    </source>
</evidence>
<evidence type="ECO:0000256" key="7">
    <source>
        <dbReference type="ARBA" id="ARBA00022827"/>
    </source>
</evidence>